<sequence>MTQHGKVSHYNDTTGTGFIAPEKGGGPLPFRWADLQDKAQLPKQNDRYGYDTQSDHDGEICAVDLKKA</sequence>
<dbReference type="EMBL" id="JADZGI010000001">
    <property type="protein sequence ID" value="MBH0113689.1"/>
    <property type="molecule type" value="Genomic_DNA"/>
</dbReference>
<feature type="region of interest" description="Disordered" evidence="1">
    <location>
        <begin position="1"/>
        <end position="31"/>
    </location>
</feature>
<dbReference type="Gene3D" id="2.40.50.140">
    <property type="entry name" value="Nucleic acid-binding proteins"/>
    <property type="match status" value="1"/>
</dbReference>
<gene>
    <name evidence="2" type="ORF">I5E68_12100</name>
</gene>
<dbReference type="RefSeq" id="WP_197164032.1">
    <property type="nucleotide sequence ID" value="NZ_JADZGI010000001.1"/>
</dbReference>
<organism evidence="2 3">
    <name type="scientific">Novosphingobium aureum</name>
    <dbReference type="NCBI Taxonomy" id="2792964"/>
    <lineage>
        <taxon>Bacteria</taxon>
        <taxon>Pseudomonadati</taxon>
        <taxon>Pseudomonadota</taxon>
        <taxon>Alphaproteobacteria</taxon>
        <taxon>Sphingomonadales</taxon>
        <taxon>Sphingomonadaceae</taxon>
        <taxon>Novosphingobium</taxon>
    </lineage>
</organism>
<protein>
    <submittedName>
        <fullName evidence="2">Cold-shock protein</fullName>
    </submittedName>
</protein>
<comment type="caution">
    <text evidence="2">The sequence shown here is derived from an EMBL/GenBank/DDBJ whole genome shotgun (WGS) entry which is preliminary data.</text>
</comment>
<reference evidence="2" key="1">
    <citation type="submission" date="2020-11" db="EMBL/GenBank/DDBJ databases">
        <title>Novosphingobium aureum sp. nov., a marine bacterium isolated from sediment of a salt flat.</title>
        <authorList>
            <person name="Yoo Y."/>
            <person name="Kim J.-J."/>
        </authorList>
    </citation>
    <scope>NUCLEOTIDE SEQUENCE</scope>
    <source>
        <strain evidence="2">YJ-S2-02</strain>
    </source>
</reference>
<keyword evidence="3" id="KW-1185">Reference proteome</keyword>
<evidence type="ECO:0000313" key="2">
    <source>
        <dbReference type="EMBL" id="MBH0113689.1"/>
    </source>
</evidence>
<dbReference type="Proteomes" id="UP000617634">
    <property type="component" value="Unassembled WGS sequence"/>
</dbReference>
<accession>A0A931HDC0</accession>
<dbReference type="InterPro" id="IPR012340">
    <property type="entry name" value="NA-bd_OB-fold"/>
</dbReference>
<name>A0A931HDC0_9SPHN</name>
<dbReference type="SUPFAM" id="SSF50249">
    <property type="entry name" value="Nucleic acid-binding proteins"/>
    <property type="match status" value="1"/>
</dbReference>
<proteinExistence type="predicted"/>
<dbReference type="AlphaFoldDB" id="A0A931HDC0"/>
<evidence type="ECO:0000256" key="1">
    <source>
        <dbReference type="SAM" id="MobiDB-lite"/>
    </source>
</evidence>
<feature type="compositionally biased region" description="Polar residues" evidence="1">
    <location>
        <begin position="1"/>
        <end position="16"/>
    </location>
</feature>
<evidence type="ECO:0000313" key="3">
    <source>
        <dbReference type="Proteomes" id="UP000617634"/>
    </source>
</evidence>